<dbReference type="InterPro" id="IPR050259">
    <property type="entry name" value="SDR"/>
</dbReference>
<evidence type="ECO:0000256" key="1">
    <source>
        <dbReference type="ARBA" id="ARBA00006484"/>
    </source>
</evidence>
<sequence length="262" mass="27575">MDLNLEGKHALVCGSSQGIGKATAETLAELGATVTLTARNEEALKAVCDGLPRPKGQAHDWFSSDFDRPEALETQIRARVDGGQRFHILINNSGGPAGGPAHVAKKDEFSNAFQRHLICNQILLQALLPGMREDGYGRIINIISTSVKEPIPGLGVSNTVRGAVASWAKTIATELAPDGITVNNILPGFTRTGRLKSLFEGKADKSGQSFDAVEQAALSQVPMGRFGQPEECANAIAFLASPAASYITGVSLAVDGGRTRGI</sequence>
<comment type="similarity">
    <text evidence="1">Belongs to the short-chain dehydrogenases/reductases (SDR) family.</text>
</comment>
<dbReference type="Pfam" id="PF13561">
    <property type="entry name" value="adh_short_C2"/>
    <property type="match status" value="1"/>
</dbReference>
<protein>
    <submittedName>
        <fullName evidence="2">SDR family oxidoreductase</fullName>
    </submittedName>
</protein>
<dbReference type="PRINTS" id="PR00081">
    <property type="entry name" value="GDHRDH"/>
</dbReference>
<gene>
    <name evidence="2" type="ORF">RBH19_02670</name>
</gene>
<dbReference type="SUPFAM" id="SSF51735">
    <property type="entry name" value="NAD(P)-binding Rossmann-fold domains"/>
    <property type="match status" value="1"/>
</dbReference>
<comment type="caution">
    <text evidence="2">The sequence shown here is derived from an EMBL/GenBank/DDBJ whole genome shotgun (WGS) entry which is preliminary data.</text>
</comment>
<proteinExistence type="inferred from homology"/>
<dbReference type="PANTHER" id="PTHR42879">
    <property type="entry name" value="3-OXOACYL-(ACYL-CARRIER-PROTEIN) REDUCTASE"/>
    <property type="match status" value="1"/>
</dbReference>
<accession>A0ABU0W459</accession>
<dbReference type="Proteomes" id="UP001239019">
    <property type="component" value="Unassembled WGS sequence"/>
</dbReference>
<organism evidence="2 3">
    <name type="scientific">Natronospira bacteriovora</name>
    <dbReference type="NCBI Taxonomy" id="3069753"/>
    <lineage>
        <taxon>Bacteria</taxon>
        <taxon>Pseudomonadati</taxon>
        <taxon>Pseudomonadota</taxon>
        <taxon>Gammaproteobacteria</taxon>
        <taxon>Natronospirales</taxon>
        <taxon>Natronospiraceae</taxon>
        <taxon>Natronospira</taxon>
    </lineage>
</organism>
<dbReference type="InterPro" id="IPR002347">
    <property type="entry name" value="SDR_fam"/>
</dbReference>
<name>A0ABU0W459_9GAMM</name>
<dbReference type="Gene3D" id="3.40.50.720">
    <property type="entry name" value="NAD(P)-binding Rossmann-like Domain"/>
    <property type="match status" value="1"/>
</dbReference>
<evidence type="ECO:0000313" key="2">
    <source>
        <dbReference type="EMBL" id="MDQ2068776.1"/>
    </source>
</evidence>
<dbReference type="RefSeq" id="WP_306727252.1">
    <property type="nucleotide sequence ID" value="NZ_JAVDDT010000001.1"/>
</dbReference>
<reference evidence="2 3" key="1">
    <citation type="submission" date="2023-08" db="EMBL/GenBank/DDBJ databases">
        <title>Whole-genome sequencing of halo(alkali)philic microorganisms from hypersaline lakes.</title>
        <authorList>
            <person name="Sorokin D.Y."/>
            <person name="Abbas B."/>
            <person name="Merkel A.Y."/>
        </authorList>
    </citation>
    <scope>NUCLEOTIDE SEQUENCE [LARGE SCALE GENOMIC DNA]</scope>
    <source>
        <strain evidence="2 3">AB-CW4</strain>
    </source>
</reference>
<dbReference type="CDD" id="cd05344">
    <property type="entry name" value="BKR_like_SDR_like"/>
    <property type="match status" value="1"/>
</dbReference>
<dbReference type="InterPro" id="IPR036291">
    <property type="entry name" value="NAD(P)-bd_dom_sf"/>
</dbReference>
<dbReference type="EMBL" id="JAVDDT010000001">
    <property type="protein sequence ID" value="MDQ2068776.1"/>
    <property type="molecule type" value="Genomic_DNA"/>
</dbReference>
<evidence type="ECO:0000313" key="3">
    <source>
        <dbReference type="Proteomes" id="UP001239019"/>
    </source>
</evidence>
<keyword evidence="3" id="KW-1185">Reference proteome</keyword>
<dbReference type="PANTHER" id="PTHR42879:SF6">
    <property type="entry name" value="NADPH-DEPENDENT REDUCTASE BACG"/>
    <property type="match status" value="1"/>
</dbReference>